<keyword evidence="10" id="KW-0539">Nucleus</keyword>
<dbReference type="Pfam" id="PF00096">
    <property type="entry name" value="zf-C2H2"/>
    <property type="match status" value="2"/>
</dbReference>
<comment type="similarity">
    <text evidence="2">Belongs to the krueppel C2H2-type zinc-finger protein family.</text>
</comment>
<dbReference type="GO" id="GO:0003700">
    <property type="term" value="F:DNA-binding transcription factor activity"/>
    <property type="evidence" value="ECO:0007669"/>
    <property type="project" value="TreeGrafter"/>
</dbReference>
<dbReference type="GeneID" id="114249045"/>
<keyword evidence="13" id="KW-1185">Reference proteome</keyword>
<evidence type="ECO:0000256" key="6">
    <source>
        <dbReference type="ARBA" id="ARBA00022833"/>
    </source>
</evidence>
<dbReference type="SUPFAM" id="SSF57667">
    <property type="entry name" value="beta-beta-alpha zinc fingers"/>
    <property type="match status" value="2"/>
</dbReference>
<keyword evidence="8" id="KW-0238">DNA-binding</keyword>
<comment type="subcellular location">
    <subcellularLocation>
        <location evidence="1">Nucleus</location>
    </subcellularLocation>
</comment>
<dbReference type="InterPro" id="IPR036236">
    <property type="entry name" value="Znf_C2H2_sf"/>
</dbReference>
<feature type="domain" description="C2H2-type" evidence="12">
    <location>
        <begin position="73"/>
        <end position="100"/>
    </location>
</feature>
<keyword evidence="5 11" id="KW-0863">Zinc-finger</keyword>
<dbReference type="GO" id="GO:0006357">
    <property type="term" value="P:regulation of transcription by RNA polymerase II"/>
    <property type="evidence" value="ECO:0007669"/>
    <property type="project" value="TreeGrafter"/>
</dbReference>
<dbReference type="PANTHER" id="PTHR24404:SF41">
    <property type="entry name" value="ZINC FINGER PROTEIN 613"/>
    <property type="match status" value="1"/>
</dbReference>
<dbReference type="SMART" id="SM00355">
    <property type="entry name" value="ZnF_C2H2"/>
    <property type="match status" value="7"/>
</dbReference>
<dbReference type="AlphaFoldDB" id="A0A6J2KDF5"/>
<evidence type="ECO:0000256" key="1">
    <source>
        <dbReference type="ARBA" id="ARBA00004123"/>
    </source>
</evidence>
<keyword evidence="3" id="KW-0479">Metal-binding</keyword>
<sequence>MSQDGPIVFVDVATEYKNVYTPEEPVTETVAVQNNTNTSSIQNFKCNECNRTVDSEEKLSQHIRRAHRGENAFQCSMCQYSTYNKSGFEEHVRIHQGIKPFKCSYCPYRSVSKKYAKKHELIHRPDNPLRCQHCPYIARNYRMLNSHQKKLHGNEKQRVIIACTLCGKKFDDMNVYFAHKKRRKQCDECGLEVCHQAMNRHKHEKHGMKRKVRGKDVFTCKICEWSSVNKVKVLLHIIHHPEQDLSDCSFDLSVLKKCQILPP</sequence>
<accession>A0A6J2KDF5</accession>
<keyword evidence="9" id="KW-0804">Transcription</keyword>
<feature type="domain" description="C2H2-type" evidence="12">
    <location>
        <begin position="101"/>
        <end position="128"/>
    </location>
</feature>
<evidence type="ECO:0000256" key="8">
    <source>
        <dbReference type="ARBA" id="ARBA00023125"/>
    </source>
</evidence>
<evidence type="ECO:0000256" key="10">
    <source>
        <dbReference type="ARBA" id="ARBA00023242"/>
    </source>
</evidence>
<gene>
    <name evidence="14" type="primary">LOC114249045</name>
</gene>
<dbReference type="Proteomes" id="UP000504629">
    <property type="component" value="Unplaced"/>
</dbReference>
<dbReference type="RefSeq" id="XP_028038304.1">
    <property type="nucleotide sequence ID" value="XM_028182503.1"/>
</dbReference>
<evidence type="ECO:0000256" key="11">
    <source>
        <dbReference type="PROSITE-ProRule" id="PRU00042"/>
    </source>
</evidence>
<dbReference type="PROSITE" id="PS50157">
    <property type="entry name" value="ZINC_FINGER_C2H2_2"/>
    <property type="match status" value="4"/>
</dbReference>
<evidence type="ECO:0000256" key="7">
    <source>
        <dbReference type="ARBA" id="ARBA00023015"/>
    </source>
</evidence>
<dbReference type="InterPro" id="IPR013087">
    <property type="entry name" value="Znf_C2H2_type"/>
</dbReference>
<keyword evidence="4" id="KW-0677">Repeat</keyword>
<proteinExistence type="inferred from homology"/>
<evidence type="ECO:0000313" key="14">
    <source>
        <dbReference type="RefSeq" id="XP_028038304.1"/>
    </source>
</evidence>
<dbReference type="KEGG" id="bman:114249045"/>
<dbReference type="PROSITE" id="PS00028">
    <property type="entry name" value="ZINC_FINGER_C2H2_1"/>
    <property type="match status" value="1"/>
</dbReference>
<dbReference type="GO" id="GO:0000978">
    <property type="term" value="F:RNA polymerase II cis-regulatory region sequence-specific DNA binding"/>
    <property type="evidence" value="ECO:0007669"/>
    <property type="project" value="TreeGrafter"/>
</dbReference>
<dbReference type="GO" id="GO:0005634">
    <property type="term" value="C:nucleus"/>
    <property type="evidence" value="ECO:0007669"/>
    <property type="project" value="UniProtKB-SubCell"/>
</dbReference>
<feature type="domain" description="C2H2-type" evidence="12">
    <location>
        <begin position="129"/>
        <end position="157"/>
    </location>
</feature>
<keyword evidence="6" id="KW-0862">Zinc</keyword>
<evidence type="ECO:0000256" key="4">
    <source>
        <dbReference type="ARBA" id="ARBA00022737"/>
    </source>
</evidence>
<dbReference type="GO" id="GO:0008270">
    <property type="term" value="F:zinc ion binding"/>
    <property type="evidence" value="ECO:0007669"/>
    <property type="project" value="UniProtKB-KW"/>
</dbReference>
<organism evidence="13 14">
    <name type="scientific">Bombyx mandarina</name>
    <name type="common">Wild silk moth</name>
    <name type="synonym">Wild silkworm</name>
    <dbReference type="NCBI Taxonomy" id="7092"/>
    <lineage>
        <taxon>Eukaryota</taxon>
        <taxon>Metazoa</taxon>
        <taxon>Ecdysozoa</taxon>
        <taxon>Arthropoda</taxon>
        <taxon>Hexapoda</taxon>
        <taxon>Insecta</taxon>
        <taxon>Pterygota</taxon>
        <taxon>Neoptera</taxon>
        <taxon>Endopterygota</taxon>
        <taxon>Lepidoptera</taxon>
        <taxon>Glossata</taxon>
        <taxon>Ditrysia</taxon>
        <taxon>Bombycoidea</taxon>
        <taxon>Bombycidae</taxon>
        <taxon>Bombycinae</taxon>
        <taxon>Bombyx</taxon>
    </lineage>
</organism>
<evidence type="ECO:0000256" key="3">
    <source>
        <dbReference type="ARBA" id="ARBA00022723"/>
    </source>
</evidence>
<evidence type="ECO:0000256" key="9">
    <source>
        <dbReference type="ARBA" id="ARBA00023163"/>
    </source>
</evidence>
<keyword evidence="7" id="KW-0805">Transcription regulation</keyword>
<evidence type="ECO:0000256" key="2">
    <source>
        <dbReference type="ARBA" id="ARBA00006991"/>
    </source>
</evidence>
<dbReference type="Gene3D" id="3.30.160.60">
    <property type="entry name" value="Classic Zinc Finger"/>
    <property type="match status" value="3"/>
</dbReference>
<protein>
    <submittedName>
        <fullName evidence="14">Zinc finger protein 676-like</fullName>
    </submittedName>
</protein>
<dbReference type="OrthoDB" id="6077919at2759"/>
<name>A0A6J2KDF5_BOMMA</name>
<feature type="domain" description="C2H2-type" evidence="12">
    <location>
        <begin position="44"/>
        <end position="72"/>
    </location>
</feature>
<evidence type="ECO:0000259" key="12">
    <source>
        <dbReference type="PROSITE" id="PS50157"/>
    </source>
</evidence>
<dbReference type="InterPro" id="IPR050589">
    <property type="entry name" value="Ikaros_C2H2-ZF"/>
</dbReference>
<reference evidence="14" key="1">
    <citation type="submission" date="2025-08" db="UniProtKB">
        <authorList>
            <consortium name="RefSeq"/>
        </authorList>
    </citation>
    <scope>IDENTIFICATION</scope>
    <source>
        <tissue evidence="14">Silk gland</tissue>
    </source>
</reference>
<evidence type="ECO:0000313" key="13">
    <source>
        <dbReference type="Proteomes" id="UP000504629"/>
    </source>
</evidence>
<evidence type="ECO:0000256" key="5">
    <source>
        <dbReference type="ARBA" id="ARBA00022771"/>
    </source>
</evidence>
<dbReference type="PANTHER" id="PTHR24404">
    <property type="entry name" value="ZINC FINGER PROTEIN"/>
    <property type="match status" value="1"/>
</dbReference>